<dbReference type="GO" id="GO:0005524">
    <property type="term" value="F:ATP binding"/>
    <property type="evidence" value="ECO:0007669"/>
    <property type="project" value="UniProtKB-KW"/>
</dbReference>
<evidence type="ECO:0000256" key="6">
    <source>
        <dbReference type="ARBA" id="ARBA00022840"/>
    </source>
</evidence>
<keyword evidence="2" id="KW-0808">Transferase</keyword>
<keyword evidence="1" id="KW-0723">Serine/threonine-protein kinase</keyword>
<evidence type="ECO:0000259" key="8">
    <source>
        <dbReference type="PROSITE" id="PS50011"/>
    </source>
</evidence>
<dbReference type="Pfam" id="PF00069">
    <property type="entry name" value="Pkinase"/>
    <property type="match status" value="1"/>
</dbReference>
<dbReference type="InterPro" id="IPR008271">
    <property type="entry name" value="Ser/Thr_kinase_AS"/>
</dbReference>
<reference evidence="10" key="1">
    <citation type="journal article" date="2021" name="Proc. Natl. Acad. Sci. U.S.A.">
        <title>Three genomes in the algal genus Volvox reveal the fate of a haploid sex-determining region after a transition to homothallism.</title>
        <authorList>
            <person name="Yamamoto K."/>
            <person name="Hamaji T."/>
            <person name="Kawai-Toyooka H."/>
            <person name="Matsuzaki R."/>
            <person name="Takahashi F."/>
            <person name="Nishimura Y."/>
            <person name="Kawachi M."/>
            <person name="Noguchi H."/>
            <person name="Minakuchi Y."/>
            <person name="Umen J.G."/>
            <person name="Toyoda A."/>
            <person name="Nozaki H."/>
        </authorList>
    </citation>
    <scope>NUCLEOTIDE SEQUENCE</scope>
    <source>
        <strain evidence="10">NIES-3780</strain>
    </source>
</reference>
<dbReference type="Gene3D" id="1.10.510.10">
    <property type="entry name" value="Transferase(Phosphotransferase) domain 1"/>
    <property type="match status" value="1"/>
</dbReference>
<feature type="compositionally biased region" description="Low complexity" evidence="7">
    <location>
        <begin position="622"/>
        <end position="636"/>
    </location>
</feature>
<dbReference type="Pfam" id="PF13499">
    <property type="entry name" value="EF-hand_7"/>
    <property type="match status" value="2"/>
</dbReference>
<evidence type="ECO:0000256" key="1">
    <source>
        <dbReference type="ARBA" id="ARBA00022527"/>
    </source>
</evidence>
<feature type="region of interest" description="Disordered" evidence="7">
    <location>
        <begin position="842"/>
        <end position="868"/>
    </location>
</feature>
<keyword evidence="4" id="KW-0418">Kinase</keyword>
<evidence type="ECO:0000256" key="5">
    <source>
        <dbReference type="ARBA" id="ARBA00022837"/>
    </source>
</evidence>
<keyword evidence="11" id="KW-1185">Reference proteome</keyword>
<dbReference type="SMART" id="SM00054">
    <property type="entry name" value="EFh"/>
    <property type="match status" value="4"/>
</dbReference>
<feature type="domain" description="EF-hand" evidence="9">
    <location>
        <begin position="391"/>
        <end position="426"/>
    </location>
</feature>
<evidence type="ECO:0008006" key="12">
    <source>
        <dbReference type="Google" id="ProtNLM"/>
    </source>
</evidence>
<feature type="region of interest" description="Disordered" evidence="7">
    <location>
        <begin position="1"/>
        <end position="26"/>
    </location>
</feature>
<dbReference type="SMART" id="SM00220">
    <property type="entry name" value="S_TKc"/>
    <property type="match status" value="1"/>
</dbReference>
<feature type="domain" description="EF-hand" evidence="9">
    <location>
        <begin position="428"/>
        <end position="463"/>
    </location>
</feature>
<keyword evidence="5" id="KW-0106">Calcium</keyword>
<dbReference type="Gene3D" id="3.30.200.20">
    <property type="entry name" value="Phosphorylase Kinase, domain 1"/>
    <property type="match status" value="1"/>
</dbReference>
<dbReference type="PANTHER" id="PTHR24349">
    <property type="entry name" value="SERINE/THREONINE-PROTEIN KINASE"/>
    <property type="match status" value="1"/>
</dbReference>
<dbReference type="PROSITE" id="PS50222">
    <property type="entry name" value="EF_HAND_2"/>
    <property type="match status" value="3"/>
</dbReference>
<dbReference type="InterPro" id="IPR000719">
    <property type="entry name" value="Prot_kinase_dom"/>
</dbReference>
<dbReference type="GO" id="GO:0004674">
    <property type="term" value="F:protein serine/threonine kinase activity"/>
    <property type="evidence" value="ECO:0007669"/>
    <property type="project" value="UniProtKB-KW"/>
</dbReference>
<evidence type="ECO:0000256" key="2">
    <source>
        <dbReference type="ARBA" id="ARBA00022679"/>
    </source>
</evidence>
<dbReference type="SUPFAM" id="SSF56112">
    <property type="entry name" value="Protein kinase-like (PK-like)"/>
    <property type="match status" value="1"/>
</dbReference>
<keyword evidence="6" id="KW-0067">ATP-binding</keyword>
<dbReference type="SUPFAM" id="SSF47473">
    <property type="entry name" value="EF-hand"/>
    <property type="match status" value="1"/>
</dbReference>
<dbReference type="InterPro" id="IPR011009">
    <property type="entry name" value="Kinase-like_dom_sf"/>
</dbReference>
<dbReference type="Gene3D" id="1.10.238.10">
    <property type="entry name" value="EF-hand"/>
    <property type="match status" value="1"/>
</dbReference>
<dbReference type="PROSITE" id="PS00108">
    <property type="entry name" value="PROTEIN_KINASE_ST"/>
    <property type="match status" value="1"/>
</dbReference>
<dbReference type="PROSITE" id="PS00018">
    <property type="entry name" value="EF_HAND_1"/>
    <property type="match status" value="2"/>
</dbReference>
<feature type="region of interest" description="Disordered" evidence="7">
    <location>
        <begin position="475"/>
        <end position="494"/>
    </location>
</feature>
<evidence type="ECO:0000313" key="11">
    <source>
        <dbReference type="Proteomes" id="UP000747399"/>
    </source>
</evidence>
<proteinExistence type="predicted"/>
<dbReference type="Proteomes" id="UP000747399">
    <property type="component" value="Unassembled WGS sequence"/>
</dbReference>
<dbReference type="GO" id="GO:0005509">
    <property type="term" value="F:calcium ion binding"/>
    <property type="evidence" value="ECO:0007669"/>
    <property type="project" value="InterPro"/>
</dbReference>
<feature type="domain" description="Protein kinase" evidence="8">
    <location>
        <begin position="54"/>
        <end position="314"/>
    </location>
</feature>
<evidence type="ECO:0000259" key="9">
    <source>
        <dbReference type="PROSITE" id="PS50222"/>
    </source>
</evidence>
<evidence type="ECO:0000256" key="7">
    <source>
        <dbReference type="SAM" id="MobiDB-lite"/>
    </source>
</evidence>
<feature type="compositionally biased region" description="Polar residues" evidence="7">
    <location>
        <begin position="1"/>
        <end position="15"/>
    </location>
</feature>
<dbReference type="CDD" id="cd05117">
    <property type="entry name" value="STKc_CAMK"/>
    <property type="match status" value="1"/>
</dbReference>
<evidence type="ECO:0000256" key="4">
    <source>
        <dbReference type="ARBA" id="ARBA00022777"/>
    </source>
</evidence>
<dbReference type="InterPro" id="IPR002048">
    <property type="entry name" value="EF_hand_dom"/>
</dbReference>
<name>A0A8J4BS79_9CHLO</name>
<dbReference type="InterPro" id="IPR018247">
    <property type="entry name" value="EF_Hand_1_Ca_BS"/>
</dbReference>
<dbReference type="AlphaFoldDB" id="A0A8J4BS79"/>
<dbReference type="InterPro" id="IPR011992">
    <property type="entry name" value="EF-hand-dom_pair"/>
</dbReference>
<feature type="region of interest" description="Disordered" evidence="7">
    <location>
        <begin position="622"/>
        <end position="646"/>
    </location>
</feature>
<feature type="domain" description="EF-hand" evidence="9">
    <location>
        <begin position="508"/>
        <end position="543"/>
    </location>
</feature>
<comment type="caution">
    <text evidence="10">The sequence shown here is derived from an EMBL/GenBank/DDBJ whole genome shotgun (WGS) entry which is preliminary data.</text>
</comment>
<evidence type="ECO:0000313" key="10">
    <source>
        <dbReference type="EMBL" id="GIL67398.1"/>
    </source>
</evidence>
<keyword evidence="3" id="KW-0547">Nucleotide-binding</keyword>
<gene>
    <name evidence="10" type="ORF">Vafri_20799</name>
</gene>
<dbReference type="PROSITE" id="PS50011">
    <property type="entry name" value="PROTEIN_KINASE_DOM"/>
    <property type="match status" value="1"/>
</dbReference>
<organism evidence="10 11">
    <name type="scientific">Volvox africanus</name>
    <dbReference type="NCBI Taxonomy" id="51714"/>
    <lineage>
        <taxon>Eukaryota</taxon>
        <taxon>Viridiplantae</taxon>
        <taxon>Chlorophyta</taxon>
        <taxon>core chlorophytes</taxon>
        <taxon>Chlorophyceae</taxon>
        <taxon>CS clade</taxon>
        <taxon>Chlamydomonadales</taxon>
        <taxon>Volvocaceae</taxon>
        <taxon>Volvox</taxon>
    </lineage>
</organism>
<protein>
    <recommendedName>
        <fullName evidence="12">Calcium-dependent protein kinase</fullName>
    </recommendedName>
</protein>
<evidence type="ECO:0000256" key="3">
    <source>
        <dbReference type="ARBA" id="ARBA00022741"/>
    </source>
</evidence>
<accession>A0A8J4BS79</accession>
<dbReference type="FunFam" id="1.10.510.10:FF:000571">
    <property type="entry name" value="Maternal embryonic leucine zipper kinase"/>
    <property type="match status" value="1"/>
</dbReference>
<dbReference type="CDD" id="cd00051">
    <property type="entry name" value="EFh"/>
    <property type="match status" value="1"/>
</dbReference>
<sequence>MGCNSSKDGYESQDQAGAPNPDDPKKSALLRDEALKVAEEMMGLSRGKRFHEYYTRLTLTSYGASCKVLTAYHRMTNKKVAVKTIPKSRKQLDRQRQKVMLEIGTFRMVEDHPNAVRVLEIFEGAECYYIVMECCEGGELFDHISKKQGCFTERQAAGLLRSLMLFLAHMHSKGIAHLDIKPENLMFDSEGASGVLKVLDFGSSAFVQPNETVRNAFGTVRYASPEMANDVCGQKADIWSAGVVMYILLCGRAPFLKSNDIDTLNFIKNGPKVKFSGERWSSISHCAKDCIRSLLEPNPRTRPTAVEVLAMPWLKQQVPETVIVPDTLKHLRTFANQSRIRRLLLGLMADQLVGSGANQLLGQFYTLDKDFSGTLEISELVKAAKEAIPELSEVEINRMFEALDVDRTGTVDVKEFFAGLIQTIDEEKQTLVAQKSFTMLDKRGSGYVTKEVFMEVLMERAQAGTLKMLGSRALGAESGDGGSKMERAMHGRQSGPEGAEAQVFLDPGLVQELEAEFANLDANGDGVLSFEEFKAILGIQSTPEGLTLAQPQLAGVPSIQEGMENLAHTLRTRTVSKTREEQYPPGPMRLGRNSCSSGGGGALGGGGTVAVLGGGGSGGGNSVTAGQLRNGGNRSSVGGGGGQPLSVDRAQLDLELPCDLETRDLLQILAPAKRTASQVPLMQPFPSFAGGRAVSSSATAAASASRAGSGGARISALGQPATAPVMQSGYSMPRLSRAPSTSTQVTAMPLLDRTPSLRAPSLPPLAMRASLDSDVFSRISANGGGTAAPAAIASGQGLGCGGNSFSDRGAVGIQWAVADARPTGATMAAAAREPLGYTVDHPSQVRWRDPPSCSSPPPPWTGGSGTASAPRGVAEAVMPISICGVPELLLSPRSSTLCQPPFSLPGTASGITFESAATDATAAGITPLLGASIRSSSVGSSRVVLAASDGGYPRRR</sequence>
<dbReference type="EMBL" id="BNCO01000098">
    <property type="protein sequence ID" value="GIL67398.1"/>
    <property type="molecule type" value="Genomic_DNA"/>
</dbReference>
<dbReference type="InterPro" id="IPR050205">
    <property type="entry name" value="CDPK_Ser/Thr_kinases"/>
</dbReference>